<comment type="similarity">
    <text evidence="7">Belongs to the radical SAM superfamily. Anaerobic sulfatase-maturating enzyme family.</text>
</comment>
<dbReference type="SUPFAM" id="SSF102114">
    <property type="entry name" value="Radical SAM enzymes"/>
    <property type="match status" value="1"/>
</dbReference>
<accession>A0A0M0L5B6</accession>
<dbReference type="GO" id="GO:0016491">
    <property type="term" value="F:oxidoreductase activity"/>
    <property type="evidence" value="ECO:0007669"/>
    <property type="project" value="InterPro"/>
</dbReference>
<evidence type="ECO:0000256" key="4">
    <source>
        <dbReference type="ARBA" id="ARBA00022723"/>
    </source>
</evidence>
<dbReference type="PATRIC" id="fig|284581.3.peg.1911"/>
<name>A0A0M0L5B6_9BACI</name>
<dbReference type="InterPro" id="IPR007197">
    <property type="entry name" value="rSAM"/>
</dbReference>
<dbReference type="Gene3D" id="3.20.20.70">
    <property type="entry name" value="Aldolase class I"/>
    <property type="match status" value="1"/>
</dbReference>
<evidence type="ECO:0000256" key="1">
    <source>
        <dbReference type="ARBA" id="ARBA00001966"/>
    </source>
</evidence>
<keyword evidence="10" id="KW-1185">Reference proteome</keyword>
<dbReference type="AlphaFoldDB" id="A0A0M0L5B6"/>
<reference evidence="10" key="1">
    <citation type="submission" date="2015-08" db="EMBL/GenBank/DDBJ databases">
        <title>Fjat-14210 dsm16467.</title>
        <authorList>
            <person name="Liu B."/>
            <person name="Wang J."/>
            <person name="Zhu Y."/>
            <person name="Liu G."/>
            <person name="Chen Q."/>
            <person name="Chen Z."/>
            <person name="Lan J."/>
            <person name="Che J."/>
            <person name="Ge C."/>
            <person name="Shi H."/>
            <person name="Pan Z."/>
            <person name="Liu X."/>
        </authorList>
    </citation>
    <scope>NUCLEOTIDE SEQUENCE [LARGE SCALE GENOMIC DNA]</scope>
    <source>
        <strain evidence="10">DSM 16467</strain>
    </source>
</reference>
<comment type="cofactor">
    <cofactor evidence="1">
        <name>[4Fe-4S] cluster</name>
        <dbReference type="ChEBI" id="CHEBI:49883"/>
    </cofactor>
</comment>
<dbReference type="Proteomes" id="UP000037558">
    <property type="component" value="Unassembled WGS sequence"/>
</dbReference>
<protein>
    <submittedName>
        <fullName evidence="9">Anaerobic sulfatase maturase</fullName>
    </submittedName>
</protein>
<evidence type="ECO:0000256" key="3">
    <source>
        <dbReference type="ARBA" id="ARBA00022691"/>
    </source>
</evidence>
<keyword evidence="4" id="KW-0479">Metal-binding</keyword>
<organism evidence="9 10">
    <name type="scientific">Priestia koreensis</name>
    <dbReference type="NCBI Taxonomy" id="284581"/>
    <lineage>
        <taxon>Bacteria</taxon>
        <taxon>Bacillati</taxon>
        <taxon>Bacillota</taxon>
        <taxon>Bacilli</taxon>
        <taxon>Bacillales</taxon>
        <taxon>Bacillaceae</taxon>
        <taxon>Priestia</taxon>
    </lineage>
</organism>
<gene>
    <name evidence="9" type="ORF">AMD01_09210</name>
</gene>
<keyword evidence="2" id="KW-0004">4Fe-4S</keyword>
<dbReference type="InterPro" id="IPR047207">
    <property type="entry name" value="SPASM_anSME"/>
</dbReference>
<dbReference type="EMBL" id="LILC01000013">
    <property type="protein sequence ID" value="KOO46047.1"/>
    <property type="molecule type" value="Genomic_DNA"/>
</dbReference>
<evidence type="ECO:0000313" key="9">
    <source>
        <dbReference type="EMBL" id="KOO46047.1"/>
    </source>
</evidence>
<dbReference type="PROSITE" id="PS51918">
    <property type="entry name" value="RADICAL_SAM"/>
    <property type="match status" value="1"/>
</dbReference>
<dbReference type="CDD" id="cd21120">
    <property type="entry name" value="SPASM_anSME"/>
    <property type="match status" value="1"/>
</dbReference>
<keyword evidence="6" id="KW-0411">Iron-sulfur</keyword>
<dbReference type="STRING" id="284581.AMD01_09210"/>
<feature type="domain" description="Radical SAM core" evidence="8">
    <location>
        <begin position="1"/>
        <end position="188"/>
    </location>
</feature>
<dbReference type="InterPro" id="IPR058240">
    <property type="entry name" value="rSAM_sf"/>
</dbReference>
<dbReference type="Pfam" id="PF04055">
    <property type="entry name" value="Radical_SAM"/>
    <property type="match status" value="1"/>
</dbReference>
<keyword evidence="5" id="KW-0408">Iron</keyword>
<dbReference type="PANTHER" id="PTHR43273">
    <property type="entry name" value="ANAEROBIC SULFATASE-MATURATING ENZYME HOMOLOG ASLB-RELATED"/>
    <property type="match status" value="1"/>
</dbReference>
<comment type="caution">
    <text evidence="9">The sequence shown here is derived from an EMBL/GenBank/DDBJ whole genome shotgun (WGS) entry which is preliminary data.</text>
</comment>
<proteinExistence type="inferred from homology"/>
<dbReference type="InterPro" id="IPR013785">
    <property type="entry name" value="Aldolase_TIM"/>
</dbReference>
<evidence type="ECO:0000256" key="5">
    <source>
        <dbReference type="ARBA" id="ARBA00023004"/>
    </source>
</evidence>
<evidence type="ECO:0000313" key="10">
    <source>
        <dbReference type="Proteomes" id="UP000037558"/>
    </source>
</evidence>
<evidence type="ECO:0000256" key="6">
    <source>
        <dbReference type="ARBA" id="ARBA00023014"/>
    </source>
</evidence>
<keyword evidence="3" id="KW-0949">S-adenosyl-L-methionine</keyword>
<dbReference type="GO" id="GO:0051539">
    <property type="term" value="F:4 iron, 4 sulfur cluster binding"/>
    <property type="evidence" value="ECO:0007669"/>
    <property type="project" value="UniProtKB-KW"/>
</dbReference>
<dbReference type="InterPro" id="IPR023867">
    <property type="entry name" value="Sulphatase_maturase_rSAM"/>
</dbReference>
<evidence type="ECO:0000256" key="7">
    <source>
        <dbReference type="ARBA" id="ARBA00023601"/>
    </source>
</evidence>
<dbReference type="NCBIfam" id="TIGR04085">
    <property type="entry name" value="rSAM_more_4Fe4S"/>
    <property type="match status" value="1"/>
</dbReference>
<sequence>MTDSVLESYIQQYISSQPTGEVTFAWQGGEPTLIGLPFFQRAVALQKKYANGKRIVNTLQTNGTLLNEAWCEFFSAHQFLVGLSLDGPEHIHDQYRLDHGGQPTFRKVMNALQLLKQHEVDVNILTCVTRTSAYQGKEIYHFLQEQEIEFVQFIPVVDRVGGESVTDWSVEPHMYGEFLINVFNEWIKHDVGKRFVMNVEWALASWMGMASPICIFSETCGNAVVMEHNGNLYSCDHFVEKEHCLGNIQHGLAEAVSSTKQKQFGNHKAALPTACQKCEVRFACHGECPKNRFVQSEGDEPYLNYLCPSYKAYFTYIDPYMRDMRDLIKSGKPVHHINKTRTSP</sequence>
<evidence type="ECO:0000259" key="8">
    <source>
        <dbReference type="PROSITE" id="PS51918"/>
    </source>
</evidence>
<dbReference type="PANTHER" id="PTHR43273:SF3">
    <property type="entry name" value="ANAEROBIC SULFATASE-MATURATING ENZYME HOMOLOG ASLB-RELATED"/>
    <property type="match status" value="1"/>
</dbReference>
<dbReference type="GO" id="GO:0046872">
    <property type="term" value="F:metal ion binding"/>
    <property type="evidence" value="ECO:0007669"/>
    <property type="project" value="UniProtKB-KW"/>
</dbReference>
<dbReference type="InterPro" id="IPR023885">
    <property type="entry name" value="4Fe4S-binding_SPASM_dom"/>
</dbReference>
<evidence type="ECO:0000256" key="2">
    <source>
        <dbReference type="ARBA" id="ARBA00022485"/>
    </source>
</evidence>
<dbReference type="NCBIfam" id="TIGR03942">
    <property type="entry name" value="sulfatase_rSAM"/>
    <property type="match status" value="1"/>
</dbReference>